<dbReference type="InterPro" id="IPR031778">
    <property type="entry name" value="Sortilin_N"/>
</dbReference>
<dbReference type="InterPro" id="IPR015943">
    <property type="entry name" value="WD40/YVTN_repeat-like_dom_sf"/>
</dbReference>
<evidence type="ECO:0000313" key="6">
    <source>
        <dbReference type="Proteomes" id="UP001064632"/>
    </source>
</evidence>
<dbReference type="SUPFAM" id="SSF50939">
    <property type="entry name" value="Sialidases"/>
    <property type="match status" value="2"/>
</dbReference>
<dbReference type="EMBL" id="CP104694">
    <property type="protein sequence ID" value="UXI68044.1"/>
    <property type="molecule type" value="Genomic_DNA"/>
</dbReference>
<feature type="domain" description="Sortilin N-terminal" evidence="4">
    <location>
        <begin position="74"/>
        <end position="195"/>
    </location>
</feature>
<sequence length="1073" mass="116995">MILHILAGGLIATTTVATGAESATPARFDSGTVSGLGARNIGSAAMSGRISAMAAHNTADGKVTLYVGAASGGVWKSIDGGTTFKPVFDKQPVQSIGAIALDPSNEKTVWVGTGETWTRNSVSVGNGIYKSTDGGDSWTAMGLPESERINDILVHPKDGNTVYACVPGKLWSDSAERGLYKTTDGGKTWQQILKGSNLSTGCSGITMDPKNPDLLYAGLWDFRRKGWTFRSGGDGPAARSGSGLFRTADGGKTWTEISADNAKGLPAKPWGRVETEIAPSNPDRVYTFIEGVDSGLYVSDDGGKTFQARDKSQMMVWRPFYFAKLIVDPTNADRVFKTNLFMIVSDDAGRSFTSAAGATHGDSHALWINPRNAKHLILGDDGGLWISQDGGNRWWKGDNLPISQFYHVSTDDKDPYQVYGGLQDNSSWVGDSQFPGGITNDRWENLYGGDGFWVFADPSDPDYVYAEYQGGNISRINRKTRAARDIQPKARYGEKLRFNWNTPIHVSPNDKKTLYIGSQFLFRTRDHGQNWERISPDLTTNNPQKQKQELSGGITVDNSSAEMHTTIYSISESPRNAQVIWVGTDDGNLQLTRDGGATWTEMAKNIKGLPAASWVSWVEASRHDEATAYATFDRHSVGDMTPYVYKTTDFGRTWTPIAGTAQGLRGYAHVVKEDSVDPDLLFVGTEFGLWISIDRGLRWAEFKGGDFPSVAVRDIVVQARDNDLVLATHGRGIWIIDDISPLRQLNDDLLAREAGFLEAQPVQQRFGGIGGWSEGDAKFAGQNPAGGAVISYYQKSRHLFGPIKLEILDAAGNVIDTIPAAKRRGINRVSWSMRVAPPRTPKAAQVAFNSVQGPRVVPGKYTVRLTKGKETYTTTLDIALDRRADFSVADRQAQYALSMKVHALFGAMTDLNERLLAARGAAADTAAKLPDSDRLRKDLDSYAASLDEVRKKIVATKEGGAITGEERIREHADQLYGALMSYEGKPATYLVERYEALQRELDDVSREFDTLRKARTGKLNSALKAKSLPELTDPVAPPPQAQLSSGDVQQAFARALGQRAGIATPVQMPAERD</sequence>
<dbReference type="CDD" id="cd15482">
    <property type="entry name" value="Sialidase_non-viral"/>
    <property type="match status" value="1"/>
</dbReference>
<accession>A0ABY6BDE4</accession>
<keyword evidence="3" id="KW-0732">Signal</keyword>
<gene>
    <name evidence="5" type="ORF">N4264_25515</name>
</gene>
<keyword evidence="2" id="KW-0175">Coiled coil</keyword>
<dbReference type="PANTHER" id="PTHR43739">
    <property type="entry name" value="XYLOGLUCANASE (EUROFUNG)"/>
    <property type="match status" value="1"/>
</dbReference>
<keyword evidence="1" id="KW-0677">Repeat</keyword>
<keyword evidence="6" id="KW-1185">Reference proteome</keyword>
<dbReference type="Proteomes" id="UP001064632">
    <property type="component" value="Chromosome"/>
</dbReference>
<evidence type="ECO:0000256" key="3">
    <source>
        <dbReference type="SAM" id="SignalP"/>
    </source>
</evidence>
<dbReference type="Pfam" id="PF15902">
    <property type="entry name" value="Sortilin-Vps10"/>
    <property type="match status" value="1"/>
</dbReference>
<feature type="chain" id="PRO_5046015117" description="Sortilin N-terminal domain-containing protein" evidence="3">
    <location>
        <begin position="20"/>
        <end position="1073"/>
    </location>
</feature>
<evidence type="ECO:0000313" key="5">
    <source>
        <dbReference type="EMBL" id="UXI68044.1"/>
    </source>
</evidence>
<dbReference type="RefSeq" id="WP_261695011.1">
    <property type="nucleotide sequence ID" value="NZ_CP104694.1"/>
</dbReference>
<evidence type="ECO:0000256" key="2">
    <source>
        <dbReference type="SAM" id="Coils"/>
    </source>
</evidence>
<feature type="signal peptide" evidence="3">
    <location>
        <begin position="1"/>
        <end position="19"/>
    </location>
</feature>
<dbReference type="InterPro" id="IPR052025">
    <property type="entry name" value="Xyloglucanase_GH74"/>
</dbReference>
<feature type="coiled-coil region" evidence="2">
    <location>
        <begin position="987"/>
        <end position="1014"/>
    </location>
</feature>
<proteinExistence type="predicted"/>
<organism evidence="5 6">
    <name type="scientific">Tahibacter amnicola</name>
    <dbReference type="NCBI Taxonomy" id="2976241"/>
    <lineage>
        <taxon>Bacteria</taxon>
        <taxon>Pseudomonadati</taxon>
        <taxon>Pseudomonadota</taxon>
        <taxon>Gammaproteobacteria</taxon>
        <taxon>Lysobacterales</taxon>
        <taxon>Rhodanobacteraceae</taxon>
        <taxon>Tahibacter</taxon>
    </lineage>
</organism>
<dbReference type="PANTHER" id="PTHR43739:SF5">
    <property type="entry name" value="EXO-ALPHA-SIALIDASE"/>
    <property type="match status" value="1"/>
</dbReference>
<evidence type="ECO:0000256" key="1">
    <source>
        <dbReference type="ARBA" id="ARBA00022737"/>
    </source>
</evidence>
<name>A0ABY6BDE4_9GAMM</name>
<protein>
    <recommendedName>
        <fullName evidence="4">Sortilin N-terminal domain-containing protein</fullName>
    </recommendedName>
</protein>
<reference evidence="5" key="1">
    <citation type="submission" date="2022-09" db="EMBL/GenBank/DDBJ databases">
        <title>Tahibacter sp. nov., isolated from a fresh water.</title>
        <authorList>
            <person name="Baek J.H."/>
            <person name="Lee J.K."/>
            <person name="Kim J.M."/>
            <person name="Jeon C.O."/>
        </authorList>
    </citation>
    <scope>NUCLEOTIDE SEQUENCE</scope>
    <source>
        <strain evidence="5">W38</strain>
    </source>
</reference>
<dbReference type="Gene3D" id="2.130.10.10">
    <property type="entry name" value="YVTN repeat-like/Quinoprotein amine dehydrogenase"/>
    <property type="match status" value="5"/>
</dbReference>
<evidence type="ECO:0000259" key="4">
    <source>
        <dbReference type="Pfam" id="PF15902"/>
    </source>
</evidence>
<dbReference type="InterPro" id="IPR036278">
    <property type="entry name" value="Sialidase_sf"/>
</dbReference>